<reference evidence="2 3" key="1">
    <citation type="submission" date="2016-04" db="EMBL/GenBank/DDBJ databases">
        <title>A degradative enzymes factory behind the ericoid mycorrhizal symbiosis.</title>
        <authorList>
            <consortium name="DOE Joint Genome Institute"/>
            <person name="Martino E."/>
            <person name="Morin E."/>
            <person name="Grelet G."/>
            <person name="Kuo A."/>
            <person name="Kohler A."/>
            <person name="Daghino S."/>
            <person name="Barry K."/>
            <person name="Choi C."/>
            <person name="Cichocki N."/>
            <person name="Clum A."/>
            <person name="Copeland A."/>
            <person name="Hainaut M."/>
            <person name="Haridas S."/>
            <person name="Labutti K."/>
            <person name="Lindquist E."/>
            <person name="Lipzen A."/>
            <person name="Khouja H.-R."/>
            <person name="Murat C."/>
            <person name="Ohm R."/>
            <person name="Olson A."/>
            <person name="Spatafora J."/>
            <person name="Veneault-Fourrey C."/>
            <person name="Henrissat B."/>
            <person name="Grigoriev I."/>
            <person name="Martin F."/>
            <person name="Perotto S."/>
        </authorList>
    </citation>
    <scope>NUCLEOTIDE SEQUENCE [LARGE SCALE GENOMIC DNA]</scope>
    <source>
        <strain evidence="2 3">E</strain>
    </source>
</reference>
<dbReference type="EMBL" id="KZ613847">
    <property type="protein sequence ID" value="PMD56808.1"/>
    <property type="molecule type" value="Genomic_DNA"/>
</dbReference>
<evidence type="ECO:0000256" key="1">
    <source>
        <dbReference type="SAM" id="MobiDB-lite"/>
    </source>
</evidence>
<proteinExistence type="predicted"/>
<dbReference type="AlphaFoldDB" id="A0A2J6T1A9"/>
<organism evidence="2 3">
    <name type="scientific">Hyaloscypha bicolor E</name>
    <dbReference type="NCBI Taxonomy" id="1095630"/>
    <lineage>
        <taxon>Eukaryota</taxon>
        <taxon>Fungi</taxon>
        <taxon>Dikarya</taxon>
        <taxon>Ascomycota</taxon>
        <taxon>Pezizomycotina</taxon>
        <taxon>Leotiomycetes</taxon>
        <taxon>Helotiales</taxon>
        <taxon>Hyaloscyphaceae</taxon>
        <taxon>Hyaloscypha</taxon>
        <taxon>Hyaloscypha bicolor</taxon>
    </lineage>
</organism>
<dbReference type="GeneID" id="36580260"/>
<dbReference type="Proteomes" id="UP000235371">
    <property type="component" value="Unassembled WGS sequence"/>
</dbReference>
<keyword evidence="3" id="KW-1185">Reference proteome</keyword>
<feature type="region of interest" description="Disordered" evidence="1">
    <location>
        <begin position="1"/>
        <end position="25"/>
    </location>
</feature>
<evidence type="ECO:0000313" key="2">
    <source>
        <dbReference type="EMBL" id="PMD56808.1"/>
    </source>
</evidence>
<accession>A0A2J6T1A9</accession>
<dbReference type="InParanoid" id="A0A2J6T1A9"/>
<sequence length="113" mass="12106">MSIFTHANPREQVDEAIRTKPTTTPKQPSTLYFLSLASNSSILSSNSATFSSISYLASLLTSSTLLSHSPLTCSPTSLLTLSLNLSSLSGSNPNSFSISFLTSFLSPSINFFF</sequence>
<name>A0A2J6T1A9_9HELO</name>
<evidence type="ECO:0000313" key="3">
    <source>
        <dbReference type="Proteomes" id="UP000235371"/>
    </source>
</evidence>
<feature type="compositionally biased region" description="Basic and acidic residues" evidence="1">
    <location>
        <begin position="8"/>
        <end position="18"/>
    </location>
</feature>
<gene>
    <name evidence="2" type="ORF">K444DRAFT_36068</name>
</gene>
<dbReference type="RefSeq" id="XP_024733712.1">
    <property type="nucleotide sequence ID" value="XM_024872179.1"/>
</dbReference>
<protein>
    <submittedName>
        <fullName evidence="2">Uncharacterized protein</fullName>
    </submittedName>
</protein>